<dbReference type="NCBIfam" id="TIGR00229">
    <property type="entry name" value="sensory_box"/>
    <property type="match status" value="1"/>
</dbReference>
<dbReference type="GO" id="GO:0009927">
    <property type="term" value="F:histidine phosphotransfer kinase activity"/>
    <property type="evidence" value="ECO:0007669"/>
    <property type="project" value="TreeGrafter"/>
</dbReference>
<dbReference type="Pfam" id="PF00512">
    <property type="entry name" value="HisKA"/>
    <property type="match status" value="1"/>
</dbReference>
<comment type="similarity">
    <text evidence="2">In the N-terminal section; belongs to the phytochrome family.</text>
</comment>
<proteinExistence type="inferred from homology"/>
<dbReference type="Pfam" id="PF02518">
    <property type="entry name" value="HATPase_c"/>
    <property type="match status" value="1"/>
</dbReference>
<dbReference type="CDD" id="cd00082">
    <property type="entry name" value="HisKA"/>
    <property type="match status" value="1"/>
</dbReference>
<dbReference type="CDD" id="cd16922">
    <property type="entry name" value="HATPase_EvgS-ArcB-TorS-like"/>
    <property type="match status" value="1"/>
</dbReference>
<dbReference type="AlphaFoldDB" id="A0A2M8NZF8"/>
<dbReference type="Pfam" id="PF00989">
    <property type="entry name" value="PAS"/>
    <property type="match status" value="1"/>
</dbReference>
<organism evidence="11 12">
    <name type="scientific">Candidatus Thermofonsia Clade 1 bacterium</name>
    <dbReference type="NCBI Taxonomy" id="2364210"/>
    <lineage>
        <taxon>Bacteria</taxon>
        <taxon>Bacillati</taxon>
        <taxon>Chloroflexota</taxon>
        <taxon>Candidatus Thermofontia</taxon>
        <taxon>Candidatus Thermofonsia Clade 1</taxon>
    </lineage>
</organism>
<dbReference type="GO" id="GO:0005886">
    <property type="term" value="C:plasma membrane"/>
    <property type="evidence" value="ECO:0007669"/>
    <property type="project" value="TreeGrafter"/>
</dbReference>
<evidence type="ECO:0000256" key="7">
    <source>
        <dbReference type="ARBA" id="ARBA00023012"/>
    </source>
</evidence>
<dbReference type="Gene3D" id="3.30.450.20">
    <property type="entry name" value="PAS domain"/>
    <property type="match status" value="1"/>
</dbReference>
<dbReference type="InterPro" id="IPR035965">
    <property type="entry name" value="PAS-like_dom_sf"/>
</dbReference>
<dbReference type="SMART" id="SM00065">
    <property type="entry name" value="GAF"/>
    <property type="match status" value="3"/>
</dbReference>
<dbReference type="InterPro" id="IPR005467">
    <property type="entry name" value="His_kinase_dom"/>
</dbReference>
<feature type="domain" description="Histidine kinase" evidence="9">
    <location>
        <begin position="788"/>
        <end position="1019"/>
    </location>
</feature>
<dbReference type="InterPro" id="IPR029016">
    <property type="entry name" value="GAF-like_dom_sf"/>
</dbReference>
<keyword evidence="5" id="KW-0808">Transferase</keyword>
<dbReference type="Proteomes" id="UP000228921">
    <property type="component" value="Unassembled WGS sequence"/>
</dbReference>
<keyword evidence="6" id="KW-0418">Kinase</keyword>
<comment type="catalytic activity">
    <reaction evidence="1">
        <text>ATP + protein L-histidine = ADP + protein N-phospho-L-histidine.</text>
        <dbReference type="EC" id="2.7.13.3"/>
    </reaction>
</comment>
<protein>
    <recommendedName>
        <fullName evidence="8">Circadian input-output histidine kinase CikA</fullName>
        <ecNumber evidence="3">2.7.13.3</ecNumber>
    </recommendedName>
</protein>
<evidence type="ECO:0000313" key="11">
    <source>
        <dbReference type="EMBL" id="PJF30679.1"/>
    </source>
</evidence>
<dbReference type="InterPro" id="IPR036890">
    <property type="entry name" value="HATPase_C_sf"/>
</dbReference>
<dbReference type="SUPFAM" id="SSF47384">
    <property type="entry name" value="Homodimeric domain of signal transducing histidine kinase"/>
    <property type="match status" value="1"/>
</dbReference>
<dbReference type="InterPro" id="IPR036097">
    <property type="entry name" value="HisK_dim/P_sf"/>
</dbReference>
<evidence type="ECO:0000256" key="4">
    <source>
        <dbReference type="ARBA" id="ARBA00022553"/>
    </source>
</evidence>
<dbReference type="SMART" id="SM00091">
    <property type="entry name" value="PAS"/>
    <property type="match status" value="1"/>
</dbReference>
<dbReference type="GO" id="GO:0000155">
    <property type="term" value="F:phosphorelay sensor kinase activity"/>
    <property type="evidence" value="ECO:0007669"/>
    <property type="project" value="InterPro"/>
</dbReference>
<dbReference type="CDD" id="cd00130">
    <property type="entry name" value="PAS"/>
    <property type="match status" value="1"/>
</dbReference>
<evidence type="ECO:0000259" key="10">
    <source>
        <dbReference type="PROSITE" id="PS50112"/>
    </source>
</evidence>
<dbReference type="PANTHER" id="PTHR43047">
    <property type="entry name" value="TWO-COMPONENT HISTIDINE PROTEIN KINASE"/>
    <property type="match status" value="1"/>
</dbReference>
<dbReference type="SUPFAM" id="SSF55785">
    <property type="entry name" value="PYP-like sensor domain (PAS domain)"/>
    <property type="match status" value="1"/>
</dbReference>
<dbReference type="EMBL" id="PGTK01000007">
    <property type="protein sequence ID" value="PJF30679.1"/>
    <property type="molecule type" value="Genomic_DNA"/>
</dbReference>
<dbReference type="PANTHER" id="PTHR43047:SF63">
    <property type="entry name" value="HISTIDINE KINASE"/>
    <property type="match status" value="1"/>
</dbReference>
<evidence type="ECO:0000313" key="12">
    <source>
        <dbReference type="Proteomes" id="UP000228921"/>
    </source>
</evidence>
<dbReference type="InterPro" id="IPR003018">
    <property type="entry name" value="GAF"/>
</dbReference>
<dbReference type="SUPFAM" id="SSF55781">
    <property type="entry name" value="GAF domain-like"/>
    <property type="match status" value="3"/>
</dbReference>
<dbReference type="SMART" id="SM00387">
    <property type="entry name" value="HATPase_c"/>
    <property type="match status" value="1"/>
</dbReference>
<reference evidence="11 12" key="1">
    <citation type="submission" date="2017-11" db="EMBL/GenBank/DDBJ databases">
        <title>Evolution of Phototrophy in the Chloroflexi Phylum Driven by Horizontal Gene Transfer.</title>
        <authorList>
            <person name="Ward L.M."/>
            <person name="Hemp J."/>
            <person name="Shih P.M."/>
            <person name="Mcglynn S.E."/>
            <person name="Fischer W."/>
        </authorList>
    </citation>
    <scope>NUCLEOTIDE SEQUENCE [LARGE SCALE GENOMIC DNA]</scope>
    <source>
        <strain evidence="11">CP2_2F</strain>
    </source>
</reference>
<sequence>MESAPSVEQNALSDWLRTCHIAQQTLESAPDIPYVIETLRDVLLWLLGAEVSVQVIQNPTPEVYARLPQIAHEAATSLTPQTAPDSCAVALPLLTGDEPHGLVLIKSPTPLEPMRTALAYQFVSSAASALSRLAWPASPQIFRQLVENANVAIDVAALDGTITYANLAAAQLYGFTTPQEMIGRNVSELYFGDEEMRIARDLIVQSRTAAGWSGDVTQKTTDGKPLPVRLAVFAMRDHQQRMTSYGAIIQSLGEQQQLLYSLQQQTRRLRAAVEVSRAATSKLDIDSLARQVASVTQALFSFDLVAVLLLEKNALQIKAVYTPEGHLQTAEIPIHVAADDLNYAALSTRAPLLINDSRSDQRTGLRHALMSIGSEVVLPMRLGDAVIGTLDVQSRQTHAFQPEDIETLQGIADQLAMALDNARLFAAERSKVEQLAALNTISQHLVAAYDLDKVWDDIRRQVAALFDVSTFYVMRYDEAMDRMQTLYLHADGVTLPSGQSYPVSGFGGYVIRSGKPFYIEDLASQRQWIESLGIRRMRLTDQPPTIASWLGVPLRARNGAVIGVLSMQSDRPHAFGPDEQQVFATIATQISLALENAALFNQLTNAAMQLKERARRLESLHKIGTLLSASLDRNHILTLAAEQIVRLLKVDHCGIVLLSPSSDQAHLVAEYPPSPYGLGEIPMTLFKYLADQDVIVCNDVEQDERVAEVLPLLRYNGIRSLIVAGMSVKGRLIGSIGVDVVGVARSFTYEEIETCRTLATQVALAVENADLYSRALEANELKSQFLATMSHELRTPLNAIMGYTEMVIKGVYGSLTEKQRERLQRVYDNATHLLALINDVLDLAKIESGRMTLSLEPLDVQPVLQAAIAQIAPLAEAKRLSLYIDVPQDLPKVQADSVRLRQVFLNLLSNAVKFTREGGIAIRAYAQHITEPIAGVPLMMGKWLCVAIADSGIGIAPEHFEMIFDPFRQVDGSVVREFPGTGLGLPITRQLVEMQRGKVWLESALGRGSTFTVALPALSEDV</sequence>
<dbReference type="PROSITE" id="PS50112">
    <property type="entry name" value="PAS"/>
    <property type="match status" value="1"/>
</dbReference>
<keyword evidence="4" id="KW-0597">Phosphoprotein</keyword>
<dbReference type="InterPro" id="IPR013767">
    <property type="entry name" value="PAS_fold"/>
</dbReference>
<feature type="domain" description="PAS" evidence="10">
    <location>
        <begin position="138"/>
        <end position="179"/>
    </location>
</feature>
<dbReference type="Pfam" id="PF01590">
    <property type="entry name" value="GAF"/>
    <property type="match status" value="2"/>
</dbReference>
<dbReference type="FunFam" id="1.10.287.130:FF:000001">
    <property type="entry name" value="Two-component sensor histidine kinase"/>
    <property type="match status" value="1"/>
</dbReference>
<evidence type="ECO:0000256" key="3">
    <source>
        <dbReference type="ARBA" id="ARBA00012438"/>
    </source>
</evidence>
<evidence type="ECO:0000259" key="9">
    <source>
        <dbReference type="PROSITE" id="PS50109"/>
    </source>
</evidence>
<dbReference type="InterPro" id="IPR003594">
    <property type="entry name" value="HATPase_dom"/>
</dbReference>
<dbReference type="InterPro" id="IPR004358">
    <property type="entry name" value="Sig_transdc_His_kin-like_C"/>
</dbReference>
<gene>
    <name evidence="11" type="ORF">CUN51_06755</name>
</gene>
<dbReference type="InterPro" id="IPR003661">
    <property type="entry name" value="HisK_dim/P_dom"/>
</dbReference>
<dbReference type="Pfam" id="PF13185">
    <property type="entry name" value="GAF_2"/>
    <property type="match status" value="1"/>
</dbReference>
<dbReference type="PROSITE" id="PS50109">
    <property type="entry name" value="HIS_KIN"/>
    <property type="match status" value="1"/>
</dbReference>
<evidence type="ECO:0000256" key="6">
    <source>
        <dbReference type="ARBA" id="ARBA00022777"/>
    </source>
</evidence>
<dbReference type="FunFam" id="3.30.565.10:FF:000010">
    <property type="entry name" value="Sensor histidine kinase RcsC"/>
    <property type="match status" value="1"/>
</dbReference>
<evidence type="ECO:0000256" key="5">
    <source>
        <dbReference type="ARBA" id="ARBA00022679"/>
    </source>
</evidence>
<dbReference type="SMART" id="SM00388">
    <property type="entry name" value="HisKA"/>
    <property type="match status" value="1"/>
</dbReference>
<dbReference type="Gene3D" id="1.10.287.130">
    <property type="match status" value="1"/>
</dbReference>
<evidence type="ECO:0000256" key="2">
    <source>
        <dbReference type="ARBA" id="ARBA00006402"/>
    </source>
</evidence>
<dbReference type="PRINTS" id="PR00344">
    <property type="entry name" value="BCTRLSENSOR"/>
</dbReference>
<comment type="caution">
    <text evidence="11">The sequence shown here is derived from an EMBL/GenBank/DDBJ whole genome shotgun (WGS) entry which is preliminary data.</text>
</comment>
<evidence type="ECO:0000256" key="8">
    <source>
        <dbReference type="ARBA" id="ARBA00074306"/>
    </source>
</evidence>
<dbReference type="EC" id="2.7.13.3" evidence="3"/>
<dbReference type="InterPro" id="IPR000014">
    <property type="entry name" value="PAS"/>
</dbReference>
<dbReference type="SUPFAM" id="SSF55874">
    <property type="entry name" value="ATPase domain of HSP90 chaperone/DNA topoisomerase II/histidine kinase"/>
    <property type="match status" value="1"/>
</dbReference>
<keyword evidence="7" id="KW-0902">Two-component regulatory system</keyword>
<accession>A0A2M8NZF8</accession>
<name>A0A2M8NZF8_9CHLR</name>
<dbReference type="Gene3D" id="3.30.565.10">
    <property type="entry name" value="Histidine kinase-like ATPase, C-terminal domain"/>
    <property type="match status" value="1"/>
</dbReference>
<evidence type="ECO:0000256" key="1">
    <source>
        <dbReference type="ARBA" id="ARBA00000085"/>
    </source>
</evidence>
<dbReference type="Gene3D" id="3.30.450.40">
    <property type="match status" value="3"/>
</dbReference>